<name>A0ABU2S8B9_9ACTN</name>
<gene>
    <name evidence="1" type="ORF">RM779_21865</name>
</gene>
<evidence type="ECO:0000313" key="1">
    <source>
        <dbReference type="EMBL" id="MDT0445227.1"/>
    </source>
</evidence>
<organism evidence="1 2">
    <name type="scientific">Streptomyces johnsoniae</name>
    <dbReference type="NCBI Taxonomy" id="3075532"/>
    <lineage>
        <taxon>Bacteria</taxon>
        <taxon>Bacillati</taxon>
        <taxon>Actinomycetota</taxon>
        <taxon>Actinomycetes</taxon>
        <taxon>Kitasatosporales</taxon>
        <taxon>Streptomycetaceae</taxon>
        <taxon>Streptomyces</taxon>
    </lineage>
</organism>
<dbReference type="EMBL" id="JAVREV010000012">
    <property type="protein sequence ID" value="MDT0445227.1"/>
    <property type="molecule type" value="Genomic_DNA"/>
</dbReference>
<comment type="caution">
    <text evidence="1">The sequence shown here is derived from an EMBL/GenBank/DDBJ whole genome shotgun (WGS) entry which is preliminary data.</text>
</comment>
<dbReference type="RefSeq" id="WP_311619436.1">
    <property type="nucleotide sequence ID" value="NZ_JAVREV010000012.1"/>
</dbReference>
<keyword evidence="2" id="KW-1185">Reference proteome</keyword>
<evidence type="ECO:0000313" key="2">
    <source>
        <dbReference type="Proteomes" id="UP001183615"/>
    </source>
</evidence>
<proteinExistence type="predicted"/>
<dbReference type="Proteomes" id="UP001183615">
    <property type="component" value="Unassembled WGS sequence"/>
</dbReference>
<accession>A0ABU2S8B9</accession>
<reference evidence="2" key="1">
    <citation type="submission" date="2023-07" db="EMBL/GenBank/DDBJ databases">
        <title>30 novel species of actinomycetes from the DSMZ collection.</title>
        <authorList>
            <person name="Nouioui I."/>
        </authorList>
    </citation>
    <scope>NUCLEOTIDE SEQUENCE [LARGE SCALE GENOMIC DNA]</scope>
    <source>
        <strain evidence="2">DSM 41886</strain>
    </source>
</reference>
<sequence length="68" mass="7554">MHPDVHLAVERYRARELRAAAAPRPALARRRVRAVGWRLGWALVETGLRLVHRSGPAPQRGAKTPIAS</sequence>
<protein>
    <submittedName>
        <fullName evidence="1">Uncharacterized protein</fullName>
    </submittedName>
</protein>